<dbReference type="InterPro" id="IPR018062">
    <property type="entry name" value="HTH_AraC-typ_CS"/>
</dbReference>
<dbReference type="OrthoDB" id="337756at2"/>
<keyword evidence="3" id="KW-0804">Transcription</keyword>
<dbReference type="SUPFAM" id="SSF46689">
    <property type="entry name" value="Homeodomain-like"/>
    <property type="match status" value="2"/>
</dbReference>
<dbReference type="InterPro" id="IPR009057">
    <property type="entry name" value="Homeodomain-like_sf"/>
</dbReference>
<dbReference type="PROSITE" id="PS01124">
    <property type="entry name" value="HTH_ARAC_FAMILY_2"/>
    <property type="match status" value="1"/>
</dbReference>
<sequence length="312" mass="36756">MGKKKKDTMELRFYEVPQNEYVLALLGDSWIRDYGHDESNLHFHNLMEIGYCKHGTGELILNEESKPYEPAMVSIIPQNYPHVTISDSDSGPSFWEYLFFDPMVMIQELYPDNPVVQKKILQMVNQKALFFHEWENPGVSVLVKMIMDEMRQKKKRFHECVRGLMITLFAELLRMCENDVAEDEIRKKTGVSQITPALEYVRNEYANNIRVEELAKASHMSETHFRRVFESYMNMSPMDYINLMRVQKACDIMKKTNDSMDVVAQKVGFTTTSTFNRNFKKYLNTSPYQWKISPENYERKLLNYNISALKGW</sequence>
<dbReference type="Pfam" id="PF12833">
    <property type="entry name" value="HTH_18"/>
    <property type="match status" value="1"/>
</dbReference>
<evidence type="ECO:0000313" key="5">
    <source>
        <dbReference type="EMBL" id="CRL42976.1"/>
    </source>
</evidence>
<feature type="domain" description="HTH araC/xylS-type" evidence="4">
    <location>
        <begin position="195"/>
        <end position="293"/>
    </location>
</feature>
<evidence type="ECO:0000256" key="1">
    <source>
        <dbReference type="ARBA" id="ARBA00023015"/>
    </source>
</evidence>
<dbReference type="Proteomes" id="UP000049828">
    <property type="component" value="Unassembled WGS sequence"/>
</dbReference>
<evidence type="ECO:0000259" key="4">
    <source>
        <dbReference type="PROSITE" id="PS01124"/>
    </source>
</evidence>
<gene>
    <name evidence="5" type="ORF">RIL183_33341</name>
</gene>
<dbReference type="InterPro" id="IPR014710">
    <property type="entry name" value="RmlC-like_jellyroll"/>
</dbReference>
<dbReference type="GO" id="GO:0003700">
    <property type="term" value="F:DNA-binding transcription factor activity"/>
    <property type="evidence" value="ECO:0007669"/>
    <property type="project" value="InterPro"/>
</dbReference>
<dbReference type="PANTHER" id="PTHR43280">
    <property type="entry name" value="ARAC-FAMILY TRANSCRIPTIONAL REGULATOR"/>
    <property type="match status" value="1"/>
</dbReference>
<dbReference type="EMBL" id="CVRS01000113">
    <property type="protein sequence ID" value="CRL42976.1"/>
    <property type="molecule type" value="Genomic_DNA"/>
</dbReference>
<dbReference type="Gene3D" id="2.60.120.10">
    <property type="entry name" value="Jelly Rolls"/>
    <property type="match status" value="1"/>
</dbReference>
<evidence type="ECO:0000313" key="6">
    <source>
        <dbReference type="Proteomes" id="UP000049828"/>
    </source>
</evidence>
<proteinExistence type="predicted"/>
<evidence type="ECO:0000256" key="3">
    <source>
        <dbReference type="ARBA" id="ARBA00023163"/>
    </source>
</evidence>
<dbReference type="SUPFAM" id="SSF51182">
    <property type="entry name" value="RmlC-like cupins"/>
    <property type="match status" value="1"/>
</dbReference>
<keyword evidence="6" id="KW-1185">Reference proteome</keyword>
<dbReference type="RefSeq" id="WP_021923328.1">
    <property type="nucleotide sequence ID" value="NZ_CVRS01000113.1"/>
</dbReference>
<evidence type="ECO:0000256" key="2">
    <source>
        <dbReference type="ARBA" id="ARBA00023125"/>
    </source>
</evidence>
<accession>A0A0M6WZH4</accession>
<dbReference type="GO" id="GO:0043565">
    <property type="term" value="F:sequence-specific DNA binding"/>
    <property type="evidence" value="ECO:0007669"/>
    <property type="project" value="InterPro"/>
</dbReference>
<dbReference type="SMART" id="SM00342">
    <property type="entry name" value="HTH_ARAC"/>
    <property type="match status" value="1"/>
</dbReference>
<keyword evidence="1" id="KW-0805">Transcription regulation</keyword>
<name>A0A0M6WZH4_9FIRM</name>
<dbReference type="InterPro" id="IPR018060">
    <property type="entry name" value="HTH_AraC"/>
</dbReference>
<dbReference type="AlphaFoldDB" id="A0A0M6WZH4"/>
<dbReference type="Gene3D" id="1.10.10.60">
    <property type="entry name" value="Homeodomain-like"/>
    <property type="match status" value="2"/>
</dbReference>
<dbReference type="InterPro" id="IPR011051">
    <property type="entry name" value="RmlC_Cupin_sf"/>
</dbReference>
<organism evidence="5 6">
    <name type="scientific">Roseburia inulinivorans</name>
    <dbReference type="NCBI Taxonomy" id="360807"/>
    <lineage>
        <taxon>Bacteria</taxon>
        <taxon>Bacillati</taxon>
        <taxon>Bacillota</taxon>
        <taxon>Clostridia</taxon>
        <taxon>Lachnospirales</taxon>
        <taxon>Lachnospiraceae</taxon>
        <taxon>Roseburia</taxon>
    </lineage>
</organism>
<protein>
    <submittedName>
        <fullName evidence="5">L-rhamnose operon transcriptional activator</fullName>
    </submittedName>
</protein>
<dbReference type="PROSITE" id="PS00041">
    <property type="entry name" value="HTH_ARAC_FAMILY_1"/>
    <property type="match status" value="1"/>
</dbReference>
<keyword evidence="2" id="KW-0238">DNA-binding</keyword>
<dbReference type="GeneID" id="75162914"/>
<dbReference type="PANTHER" id="PTHR43280:SF2">
    <property type="entry name" value="HTH-TYPE TRANSCRIPTIONAL REGULATOR EXSA"/>
    <property type="match status" value="1"/>
</dbReference>
<reference evidence="6" key="1">
    <citation type="submission" date="2015-05" db="EMBL/GenBank/DDBJ databases">
        <authorList>
            <consortium name="Pathogen Informatics"/>
        </authorList>
    </citation>
    <scope>NUCLEOTIDE SEQUENCE [LARGE SCALE GENOMIC DNA]</scope>
    <source>
        <strain evidence="6">L1-83</strain>
    </source>
</reference>